<evidence type="ECO:0000259" key="13">
    <source>
        <dbReference type="Pfam" id="PF23194"/>
    </source>
</evidence>
<evidence type="ECO:0000259" key="9">
    <source>
        <dbReference type="Pfam" id="PF22898"/>
    </source>
</evidence>
<feature type="compositionally biased region" description="Basic and acidic residues" evidence="7">
    <location>
        <begin position="1217"/>
        <end position="1233"/>
    </location>
</feature>
<dbReference type="RefSeq" id="XP_020435501.1">
    <property type="nucleotide sequence ID" value="XM_020575087.1"/>
</dbReference>
<feature type="region of interest" description="Disordered" evidence="7">
    <location>
        <begin position="1214"/>
        <end position="1245"/>
    </location>
</feature>
<dbReference type="Proteomes" id="UP000001396">
    <property type="component" value="Unassembled WGS sequence"/>
</dbReference>
<name>D3B686_HETP5</name>
<evidence type="ECO:0000313" key="15">
    <source>
        <dbReference type="EMBL" id="EFA83384.1"/>
    </source>
</evidence>
<evidence type="ECO:0000256" key="5">
    <source>
        <dbReference type="ARBA" id="ARBA00022989"/>
    </source>
</evidence>
<dbReference type="Gene3D" id="2.60.40.10">
    <property type="entry name" value="Immunoglobulins"/>
    <property type="match status" value="1"/>
</dbReference>
<evidence type="ECO:0000256" key="6">
    <source>
        <dbReference type="ARBA" id="ARBA00023136"/>
    </source>
</evidence>
<dbReference type="InterPro" id="IPR051417">
    <property type="entry name" value="SDr/BOS_complex"/>
</dbReference>
<keyword evidence="3 8" id="KW-0732">Signal</keyword>
<dbReference type="STRING" id="670386.D3B686"/>
<dbReference type="GO" id="GO:0005789">
    <property type="term" value="C:endoplasmic reticulum membrane"/>
    <property type="evidence" value="ECO:0007669"/>
    <property type="project" value="UniProtKB-SubCell"/>
</dbReference>
<keyword evidence="5" id="KW-1133">Transmembrane helix</keyword>
<evidence type="ECO:0000256" key="2">
    <source>
        <dbReference type="ARBA" id="ARBA00022692"/>
    </source>
</evidence>
<feature type="domain" description="NOMO-like ninth beta-sandwich" evidence="10">
    <location>
        <begin position="788"/>
        <end position="860"/>
    </location>
</feature>
<keyword evidence="16" id="KW-1185">Reference proteome</keyword>
<dbReference type="PANTHER" id="PTHR23303:SF14">
    <property type="entry name" value="BOS COMPLEX SUBUNIT NOMO1-RELATED"/>
    <property type="match status" value="1"/>
</dbReference>
<evidence type="ECO:0000256" key="4">
    <source>
        <dbReference type="ARBA" id="ARBA00022824"/>
    </source>
</evidence>
<dbReference type="GeneID" id="31359664"/>
<feature type="domain" description="NOMO fifth transthyretin-like" evidence="13">
    <location>
        <begin position="425"/>
        <end position="511"/>
    </location>
</feature>
<dbReference type="InterPro" id="IPR055074">
    <property type="entry name" value="NOMO1-3_2nd"/>
</dbReference>
<dbReference type="Pfam" id="PF22898">
    <property type="entry name" value="NOMO1-like_1st"/>
    <property type="match status" value="1"/>
</dbReference>
<feature type="domain" description="NOMO-like N-terminal beta-sandwich" evidence="9">
    <location>
        <begin position="66"/>
        <end position="140"/>
    </location>
</feature>
<dbReference type="Pfam" id="PF22904">
    <property type="entry name" value="NOMO1-like_2nd"/>
    <property type="match status" value="2"/>
</dbReference>
<dbReference type="InterPro" id="IPR056319">
    <property type="entry name" value="NOMO_7th"/>
</dbReference>
<accession>D3B686</accession>
<evidence type="ECO:0000259" key="14">
    <source>
        <dbReference type="Pfam" id="PF23660"/>
    </source>
</evidence>
<sequence>MRISYKITTTTQRRNSNAVVILMIVSCLLALQVSIIDANGSSNNNADDDIVSCGGFVKVAKTLPKNLINYEQIKINLVQDTLVRESTECSPNGYYFLPVYKSGDYHLEIEGPDGWTFNKKQIELSIDFNNKDSCKDDINFELSGFRVDGRLTSRRCSNSGALDGITVQLRVKGTSKVVAQSVTANGGLYRFESVVPSSELEVVAVHPTWQFSVNSVAIKNFDWGNYHVEQDIVIEGFELTGSINYDNHPMKDVDFHLEPIGSTSNVVKSIIDCSAGAAKSGAVICTVQSGVDGQFRIKNVPCGEYRLSASYSGQQTKYDISPKSIDVKLEGGDYKVQQPFQVMGFSVFGRVMNQDEGLAGVSILVNGKPKTTTDANGNYILEQVTAGSLKIEAQRDHMTFSGLQNYRMSPSAPSLPDIKVVSYDLCGQVSVPTAPAGIKVNPREITLVGSENNKQEKKQTDSAGRFCFQVVPGTYRISISLSSQEKSKGLQFVSQTITTTITNQPMLDILFSQTRGSVVGKIRPLTPITGAAGEVPAGMKLTLEPTSRKGESVNAALSLTKTGDISFIFRDLLPGSYKIQLAYDVWCWESLEKSVNLEDTEVKDNIEFVQTGYHYDVQSPHHQVALEHQINGKTADKIQLKKGSNLLCLKESGLHKFDVKSCFQFEKNTDTFNTDYNQRGQFKLKIEKIQLTGSIELTSAAGDSAPSKIDIQVRSKSGDVIKTIKAEQSSTSPSTYSYSYMATLGDELQFVPLTPAGSNLLFYPSVRSASVNTENCPPSLEVVAARPGLFIRGQVFPNIDGVEIATFVERSGEQVGQSVVSDASGHYQIGPLRDDIDYTLKASKPGYHFKKEEKGYNFNAIELGSVVVNFHDKETSQPVQGVLLSLSGEGYRNNLQSPANGSIGIYSLFPGKYFVKCLLKEYAITPSSQTIEVLEGKQIKVEVYAKRVAYSVYGSVKSLIGEAQAGIAVRALTSNNKVADESTTDELGNYRLRGLQPTEQYRVAIVGQPSIERSAPAEYKLTIDKSDRTAIDFVVLSSSSTATFDLSANVELSGPQASHAILQRLRANLYNQKDNSLYRSIEFGFNSFVDFGSLPKSNNYVLKIENDINSFNSNANKNNKNSGANSLLNIKVEPTEVNINNINEDSEQSTNKHFQFRVDISKSAIIYEQESVPYSGLIFFAFVVVSVLYPSKVWNFILSVRSGELFQKSKSTTKRVNKSEDHNNDFLPKDLLKQKQKKSSKTKNN</sequence>
<dbReference type="InterPro" id="IPR013783">
    <property type="entry name" value="Ig-like_fold"/>
</dbReference>
<organism evidence="15 16">
    <name type="scientific">Heterostelium pallidum (strain ATCC 26659 / Pp 5 / PN500)</name>
    <name type="common">Cellular slime mold</name>
    <name type="synonym">Polysphondylium pallidum</name>
    <dbReference type="NCBI Taxonomy" id="670386"/>
    <lineage>
        <taxon>Eukaryota</taxon>
        <taxon>Amoebozoa</taxon>
        <taxon>Evosea</taxon>
        <taxon>Eumycetozoa</taxon>
        <taxon>Dictyostelia</taxon>
        <taxon>Acytosteliales</taxon>
        <taxon>Acytosteliaceae</taxon>
        <taxon>Heterostelium</taxon>
    </lineage>
</organism>
<evidence type="ECO:0000259" key="12">
    <source>
        <dbReference type="Pfam" id="PF23141"/>
    </source>
</evidence>
<reference evidence="15 16" key="1">
    <citation type="journal article" date="2011" name="Genome Res.">
        <title>Phylogeny-wide analysis of social amoeba genomes highlights ancient origins for complex intercellular communication.</title>
        <authorList>
            <person name="Heidel A.J."/>
            <person name="Lawal H.M."/>
            <person name="Felder M."/>
            <person name="Schilde C."/>
            <person name="Helps N.R."/>
            <person name="Tunggal B."/>
            <person name="Rivero F."/>
            <person name="John U."/>
            <person name="Schleicher M."/>
            <person name="Eichinger L."/>
            <person name="Platzer M."/>
            <person name="Noegel A.A."/>
            <person name="Schaap P."/>
            <person name="Gloeckner G."/>
        </authorList>
    </citation>
    <scope>NUCLEOTIDE SEQUENCE [LARGE SCALE GENOMIC DNA]</scope>
    <source>
        <strain evidence="16">ATCC 26659 / Pp 5 / PN500</strain>
    </source>
</reference>
<dbReference type="Pfam" id="PF22902">
    <property type="entry name" value="NOMO1-like_9th"/>
    <property type="match status" value="1"/>
</dbReference>
<dbReference type="InterPro" id="IPR055073">
    <property type="entry name" value="NOMO1-like_9th"/>
</dbReference>
<dbReference type="FunCoup" id="D3B686">
    <property type="interactions" value="331"/>
</dbReference>
<dbReference type="InterPro" id="IPR055075">
    <property type="entry name" value="NOMO-like_N"/>
</dbReference>
<dbReference type="InterPro" id="IPR056187">
    <property type="entry name" value="NOMO_8th"/>
</dbReference>
<dbReference type="OMA" id="FVFKGFG"/>
<comment type="caution">
    <text evidence="15">The sequence shown here is derived from an EMBL/GenBank/DDBJ whole genome shotgun (WGS) entry which is preliminary data.</text>
</comment>
<proteinExistence type="predicted"/>
<dbReference type="PANTHER" id="PTHR23303">
    <property type="entry name" value="CARBOXYPEPTIDASE REGULATORY REGION-CONTAINING"/>
    <property type="match status" value="1"/>
</dbReference>
<feature type="signal peptide" evidence="8">
    <location>
        <begin position="1"/>
        <end position="30"/>
    </location>
</feature>
<dbReference type="PROSITE" id="PS51257">
    <property type="entry name" value="PROKAR_LIPOPROTEIN"/>
    <property type="match status" value="1"/>
</dbReference>
<dbReference type="SUPFAM" id="SSF49464">
    <property type="entry name" value="Carboxypeptidase regulatory domain-like"/>
    <property type="match status" value="1"/>
</dbReference>
<comment type="subcellular location">
    <subcellularLocation>
        <location evidence="1">Endoplasmic reticulum membrane</location>
        <topology evidence="1">Single-pass type I membrane protein</topology>
    </subcellularLocation>
</comment>
<feature type="chain" id="PRO_5003042235" evidence="8">
    <location>
        <begin position="31"/>
        <end position="1245"/>
    </location>
</feature>
<dbReference type="InParanoid" id="D3B686"/>
<protein>
    <submittedName>
        <fullName evidence="15">Uncharacterized protein</fullName>
    </submittedName>
</protein>
<evidence type="ECO:0000259" key="10">
    <source>
        <dbReference type="Pfam" id="PF22902"/>
    </source>
</evidence>
<feature type="domain" description="NOMO second beta-sandwich" evidence="11">
    <location>
        <begin position="343"/>
        <end position="401"/>
    </location>
</feature>
<feature type="compositionally biased region" description="Basic residues" evidence="7">
    <location>
        <begin position="1234"/>
        <end position="1245"/>
    </location>
</feature>
<dbReference type="EMBL" id="ADBJ01000017">
    <property type="protein sequence ID" value="EFA83384.1"/>
    <property type="molecule type" value="Genomic_DNA"/>
</dbReference>
<feature type="domain" description="NOMO seventh transthyretin-like" evidence="12">
    <location>
        <begin position="622"/>
        <end position="676"/>
    </location>
</feature>
<evidence type="ECO:0000259" key="11">
    <source>
        <dbReference type="Pfam" id="PF22904"/>
    </source>
</evidence>
<feature type="domain" description="NOMO eighth prealbumin-like" evidence="14">
    <location>
        <begin position="691"/>
        <end position="786"/>
    </location>
</feature>
<gene>
    <name evidence="15" type="ORF">PPL_04177</name>
</gene>
<dbReference type="Pfam" id="PF23141">
    <property type="entry name" value="Ig_NOMO"/>
    <property type="match status" value="1"/>
</dbReference>
<keyword evidence="2" id="KW-0812">Transmembrane</keyword>
<evidence type="ECO:0000256" key="7">
    <source>
        <dbReference type="SAM" id="MobiDB-lite"/>
    </source>
</evidence>
<dbReference type="InterPro" id="IPR008969">
    <property type="entry name" value="CarboxyPept-like_regulatory"/>
</dbReference>
<evidence type="ECO:0000256" key="1">
    <source>
        <dbReference type="ARBA" id="ARBA00004115"/>
    </source>
</evidence>
<keyword evidence="4" id="KW-0256">Endoplasmic reticulum</keyword>
<feature type="domain" description="NOMO second beta-sandwich" evidence="11">
    <location>
        <begin position="143"/>
        <end position="234"/>
    </location>
</feature>
<dbReference type="AlphaFoldDB" id="D3B686"/>
<evidence type="ECO:0000256" key="8">
    <source>
        <dbReference type="SAM" id="SignalP"/>
    </source>
</evidence>
<evidence type="ECO:0000313" key="16">
    <source>
        <dbReference type="Proteomes" id="UP000001396"/>
    </source>
</evidence>
<keyword evidence="6" id="KW-0472">Membrane</keyword>
<dbReference type="InterPro" id="IPR056190">
    <property type="entry name" value="NOMO_5th"/>
</dbReference>
<evidence type="ECO:0000256" key="3">
    <source>
        <dbReference type="ARBA" id="ARBA00022729"/>
    </source>
</evidence>
<dbReference type="Pfam" id="PF23660">
    <property type="entry name" value="NOMO_8th"/>
    <property type="match status" value="1"/>
</dbReference>
<dbReference type="Pfam" id="PF23194">
    <property type="entry name" value="NOMO_5th"/>
    <property type="match status" value="1"/>
</dbReference>